<accession>A0ABV7C2I5</accession>
<dbReference type="Proteomes" id="UP001595384">
    <property type="component" value="Unassembled WGS sequence"/>
</dbReference>
<dbReference type="RefSeq" id="WP_199287037.1">
    <property type="nucleotide sequence ID" value="NZ_AP024912.1"/>
</dbReference>
<comment type="caution">
    <text evidence="1">The sequence shown here is derived from an EMBL/GenBank/DDBJ whole genome shotgun (WGS) entry which is preliminary data.</text>
</comment>
<dbReference type="EMBL" id="JBHRSE010000001">
    <property type="protein sequence ID" value="MFC3022246.1"/>
    <property type="molecule type" value="Genomic_DNA"/>
</dbReference>
<evidence type="ECO:0000313" key="1">
    <source>
        <dbReference type="EMBL" id="MFC3022246.1"/>
    </source>
</evidence>
<name>A0ABV7C2I5_9VIBR</name>
<dbReference type="PANTHER" id="PTHR46246:SF1">
    <property type="entry name" value="GUANOSINE-3',5'-BIS(DIPHOSPHATE) 3'-PYROPHOSPHOHYDROLASE MESH1"/>
    <property type="match status" value="1"/>
</dbReference>
<organism evidence="1 2">
    <name type="scientific">Vibrio zhugei</name>
    <dbReference type="NCBI Taxonomy" id="2479546"/>
    <lineage>
        <taxon>Bacteria</taxon>
        <taxon>Pseudomonadati</taxon>
        <taxon>Pseudomonadota</taxon>
        <taxon>Gammaproteobacteria</taxon>
        <taxon>Vibrionales</taxon>
        <taxon>Vibrionaceae</taxon>
        <taxon>Vibrio</taxon>
    </lineage>
</organism>
<gene>
    <name evidence="1" type="ORF">ACFODT_00050</name>
</gene>
<dbReference type="PANTHER" id="PTHR46246">
    <property type="entry name" value="GUANOSINE-3',5'-BIS(DIPHOSPHATE) 3'-PYROPHOSPHOHYDROLASE MESH1"/>
    <property type="match status" value="1"/>
</dbReference>
<reference evidence="2" key="1">
    <citation type="journal article" date="2019" name="Int. J. Syst. Evol. Microbiol.">
        <title>The Global Catalogue of Microorganisms (GCM) 10K type strain sequencing project: providing services to taxonomists for standard genome sequencing and annotation.</title>
        <authorList>
            <consortium name="The Broad Institute Genomics Platform"/>
            <consortium name="The Broad Institute Genome Sequencing Center for Infectious Disease"/>
            <person name="Wu L."/>
            <person name="Ma J."/>
        </authorList>
    </citation>
    <scope>NUCLEOTIDE SEQUENCE [LARGE SCALE GENOMIC DNA]</scope>
    <source>
        <strain evidence="2">KCTC 62784</strain>
    </source>
</reference>
<dbReference type="Pfam" id="PF13328">
    <property type="entry name" value="HD_4"/>
    <property type="match status" value="1"/>
</dbReference>
<dbReference type="Gene3D" id="1.10.3210.10">
    <property type="entry name" value="Hypothetical protein af1432"/>
    <property type="match status" value="1"/>
</dbReference>
<keyword evidence="2" id="KW-1185">Reference proteome</keyword>
<evidence type="ECO:0000313" key="2">
    <source>
        <dbReference type="Proteomes" id="UP001595384"/>
    </source>
</evidence>
<proteinExistence type="predicted"/>
<dbReference type="SUPFAM" id="SSF109604">
    <property type="entry name" value="HD-domain/PDEase-like"/>
    <property type="match status" value="1"/>
</dbReference>
<protein>
    <submittedName>
        <fullName evidence="1">HD domain-containing protein</fullName>
    </submittedName>
</protein>
<dbReference type="InterPro" id="IPR052194">
    <property type="entry name" value="MESH1"/>
</dbReference>
<sequence length="168" mass="19044">MMNHPARAFAQHYHGEQRYGCDPYVYHLDMVALLCLPYGSDAVTVAYLHDVIEDTQASVSLVAEHFGEYIAACVAILTDEPGDNRAIKKARTYHKMAQVSGRLELALLVKAADRLANLRMCSVTQDQEKIATYQREHAQFVASVYRPDLCEHLWDQIHIVMTHLPKMS</sequence>